<evidence type="ECO:0000313" key="3">
    <source>
        <dbReference type="Proteomes" id="UP000050761"/>
    </source>
</evidence>
<dbReference type="Proteomes" id="UP000050761">
    <property type="component" value="Unassembled WGS sequence"/>
</dbReference>
<evidence type="ECO:0000256" key="1">
    <source>
        <dbReference type="SAM" id="MobiDB-lite"/>
    </source>
</evidence>
<feature type="compositionally biased region" description="Polar residues" evidence="1">
    <location>
        <begin position="74"/>
        <end position="89"/>
    </location>
</feature>
<feature type="region of interest" description="Disordered" evidence="1">
    <location>
        <begin position="1"/>
        <end position="22"/>
    </location>
</feature>
<gene>
    <name evidence="2" type="ORF">HPBE_LOCUS22469</name>
</gene>
<dbReference type="AlphaFoldDB" id="A0A183GIK5"/>
<evidence type="ECO:0000313" key="2">
    <source>
        <dbReference type="EMBL" id="VDP32782.1"/>
    </source>
</evidence>
<dbReference type="EMBL" id="UZAH01034016">
    <property type="protein sequence ID" value="VDP32782.1"/>
    <property type="molecule type" value="Genomic_DNA"/>
</dbReference>
<dbReference type="WBParaSite" id="HPBE_0002247001-mRNA-1">
    <property type="protein sequence ID" value="HPBE_0002247001-mRNA-1"/>
    <property type="gene ID" value="HPBE_0002247001"/>
</dbReference>
<sequence>MTVIRHDFAEEKPTERGKRARTASLSSLPVEVEVKATESLEWPLEKVAVTMRDDVDPSEVQKVVARPMRDSEDNTTIKALTGPSNSQWPSAREHA</sequence>
<evidence type="ECO:0000313" key="4">
    <source>
        <dbReference type="WBParaSite" id="HPBE_0002247001-mRNA-1"/>
    </source>
</evidence>
<reference evidence="4" key="2">
    <citation type="submission" date="2019-09" db="UniProtKB">
        <authorList>
            <consortium name="WormBaseParasite"/>
        </authorList>
    </citation>
    <scope>IDENTIFICATION</scope>
</reference>
<protein>
    <submittedName>
        <fullName evidence="4">DUF5641 domain-containing protein</fullName>
    </submittedName>
</protein>
<keyword evidence="3" id="KW-1185">Reference proteome</keyword>
<reference evidence="2 3" key="1">
    <citation type="submission" date="2018-11" db="EMBL/GenBank/DDBJ databases">
        <authorList>
            <consortium name="Pathogen Informatics"/>
        </authorList>
    </citation>
    <scope>NUCLEOTIDE SEQUENCE [LARGE SCALE GENOMIC DNA]</scope>
</reference>
<feature type="region of interest" description="Disordered" evidence="1">
    <location>
        <begin position="67"/>
        <end position="95"/>
    </location>
</feature>
<accession>A0A183GIK5</accession>
<accession>A0A3P8C2N7</accession>
<name>A0A183GIK5_HELPZ</name>
<proteinExistence type="predicted"/>
<feature type="compositionally biased region" description="Basic and acidic residues" evidence="1">
    <location>
        <begin position="1"/>
        <end position="17"/>
    </location>
</feature>
<organism evidence="3 4">
    <name type="scientific">Heligmosomoides polygyrus</name>
    <name type="common">Parasitic roundworm</name>
    <dbReference type="NCBI Taxonomy" id="6339"/>
    <lineage>
        <taxon>Eukaryota</taxon>
        <taxon>Metazoa</taxon>
        <taxon>Ecdysozoa</taxon>
        <taxon>Nematoda</taxon>
        <taxon>Chromadorea</taxon>
        <taxon>Rhabditida</taxon>
        <taxon>Rhabditina</taxon>
        <taxon>Rhabditomorpha</taxon>
        <taxon>Strongyloidea</taxon>
        <taxon>Heligmosomidae</taxon>
        <taxon>Heligmosomoides</taxon>
    </lineage>
</organism>